<sequence>MESRNPKPILQDSPAPCISTSQETQDATPSPQDTPATCPIPIPTEPSPAPWDSRGALQGAQDGGGGTPTGASRLEEVQVTPPTSLTRSAKSRVSLVSMCRICHEGEANGALMRPLQVLRNYGIRAPSLPGALAESGDEREVRAVPFWEFLIKCDNDEARRALKVDLVCLLVLTPMAVLSVYLCSAGALQYLRENHVSFAIFTDDPNSLHASRSGRLEEKDSMGSEPIKAGWEAMVLLGVAVVLVLIYTCWASFTLKYHVKVWRQWRVVHQDVALDCTTPTPRHQSSAQDPESPPTPTTGPAYHAHQSHYPLNALRFLPEAAP</sequence>
<protein>
    <submittedName>
        <fullName evidence="3">Uncharacterized protein</fullName>
    </submittedName>
</protein>
<evidence type="ECO:0000256" key="2">
    <source>
        <dbReference type="SAM" id="Phobius"/>
    </source>
</evidence>
<reference evidence="3 4" key="1">
    <citation type="submission" date="2023-03" db="EMBL/GenBank/DDBJ databases">
        <title>High-quality genome of Scylla paramamosain provides insights in environmental adaptation.</title>
        <authorList>
            <person name="Zhang L."/>
        </authorList>
    </citation>
    <scope>NUCLEOTIDE SEQUENCE [LARGE SCALE GENOMIC DNA]</scope>
    <source>
        <strain evidence="3">LZ_2023a</strain>
        <tissue evidence="3">Muscle</tissue>
    </source>
</reference>
<dbReference type="AlphaFoldDB" id="A0AAW0UB56"/>
<dbReference type="GO" id="GO:0016567">
    <property type="term" value="P:protein ubiquitination"/>
    <property type="evidence" value="ECO:0007669"/>
    <property type="project" value="TreeGrafter"/>
</dbReference>
<evidence type="ECO:0000313" key="3">
    <source>
        <dbReference type="EMBL" id="KAK8396453.1"/>
    </source>
</evidence>
<dbReference type="Proteomes" id="UP001487740">
    <property type="component" value="Unassembled WGS sequence"/>
</dbReference>
<keyword evidence="4" id="KW-1185">Reference proteome</keyword>
<keyword evidence="2" id="KW-1133">Transmembrane helix</keyword>
<accession>A0AAW0UB56</accession>
<organism evidence="3 4">
    <name type="scientific">Scylla paramamosain</name>
    <name type="common">Mud crab</name>
    <dbReference type="NCBI Taxonomy" id="85552"/>
    <lineage>
        <taxon>Eukaryota</taxon>
        <taxon>Metazoa</taxon>
        <taxon>Ecdysozoa</taxon>
        <taxon>Arthropoda</taxon>
        <taxon>Crustacea</taxon>
        <taxon>Multicrustacea</taxon>
        <taxon>Malacostraca</taxon>
        <taxon>Eumalacostraca</taxon>
        <taxon>Eucarida</taxon>
        <taxon>Decapoda</taxon>
        <taxon>Pleocyemata</taxon>
        <taxon>Brachyura</taxon>
        <taxon>Eubrachyura</taxon>
        <taxon>Portunoidea</taxon>
        <taxon>Portunidae</taxon>
        <taxon>Portuninae</taxon>
        <taxon>Scylla</taxon>
    </lineage>
</organism>
<feature type="compositionally biased region" description="Polar residues" evidence="1">
    <location>
        <begin position="278"/>
        <end position="289"/>
    </location>
</feature>
<feature type="compositionally biased region" description="Polar residues" evidence="1">
    <location>
        <begin position="18"/>
        <end position="35"/>
    </location>
</feature>
<keyword evidence="2" id="KW-0812">Transmembrane</keyword>
<evidence type="ECO:0000313" key="4">
    <source>
        <dbReference type="Proteomes" id="UP001487740"/>
    </source>
</evidence>
<feature type="compositionally biased region" description="Pro residues" evidence="1">
    <location>
        <begin position="38"/>
        <end position="49"/>
    </location>
</feature>
<feature type="region of interest" description="Disordered" evidence="1">
    <location>
        <begin position="278"/>
        <end position="304"/>
    </location>
</feature>
<feature type="transmembrane region" description="Helical" evidence="2">
    <location>
        <begin position="166"/>
        <end position="188"/>
    </location>
</feature>
<dbReference type="EMBL" id="JARAKH010000016">
    <property type="protein sequence ID" value="KAK8396453.1"/>
    <property type="molecule type" value="Genomic_DNA"/>
</dbReference>
<dbReference type="PANTHER" id="PTHR46065:SF3">
    <property type="entry name" value="FI20425P1"/>
    <property type="match status" value="1"/>
</dbReference>
<proteinExistence type="predicted"/>
<dbReference type="GO" id="GO:0004842">
    <property type="term" value="F:ubiquitin-protein transferase activity"/>
    <property type="evidence" value="ECO:0007669"/>
    <property type="project" value="TreeGrafter"/>
</dbReference>
<comment type="caution">
    <text evidence="3">The sequence shown here is derived from an EMBL/GenBank/DDBJ whole genome shotgun (WGS) entry which is preliminary data.</text>
</comment>
<gene>
    <name evidence="3" type="ORF">O3P69_005478</name>
</gene>
<keyword evidence="2" id="KW-0472">Membrane</keyword>
<dbReference type="PANTHER" id="PTHR46065">
    <property type="entry name" value="E3 UBIQUITIN-PROTEIN LIGASE MARCH 2/3 FAMILY MEMBER"/>
    <property type="match status" value="1"/>
</dbReference>
<evidence type="ECO:0000256" key="1">
    <source>
        <dbReference type="SAM" id="MobiDB-lite"/>
    </source>
</evidence>
<name>A0AAW0UB56_SCYPA</name>
<feature type="region of interest" description="Disordered" evidence="1">
    <location>
        <begin position="1"/>
        <end position="88"/>
    </location>
</feature>
<feature type="transmembrane region" description="Helical" evidence="2">
    <location>
        <begin position="233"/>
        <end position="253"/>
    </location>
</feature>